<dbReference type="EMBL" id="SOCP01000009">
    <property type="protein sequence ID" value="TDV47788.1"/>
    <property type="molecule type" value="Genomic_DNA"/>
</dbReference>
<dbReference type="Proteomes" id="UP000294927">
    <property type="component" value="Unassembled WGS sequence"/>
</dbReference>
<protein>
    <submittedName>
        <fullName evidence="2">Uncharacterized protein</fullName>
    </submittedName>
</protein>
<keyword evidence="3" id="KW-1185">Reference proteome</keyword>
<feature type="compositionally biased region" description="Low complexity" evidence="1">
    <location>
        <begin position="162"/>
        <end position="202"/>
    </location>
</feature>
<evidence type="ECO:0000256" key="1">
    <source>
        <dbReference type="SAM" id="MobiDB-lite"/>
    </source>
</evidence>
<reference evidence="2 3" key="1">
    <citation type="submission" date="2019-03" db="EMBL/GenBank/DDBJ databases">
        <title>Genomic Encyclopedia of Archaeal and Bacterial Type Strains, Phase II (KMG-II): from individual species to whole genera.</title>
        <authorList>
            <person name="Goeker M."/>
        </authorList>
    </citation>
    <scope>NUCLEOTIDE SEQUENCE [LARGE SCALE GENOMIC DNA]</scope>
    <source>
        <strain evidence="2 3">DSM 45499</strain>
    </source>
</reference>
<proteinExistence type="predicted"/>
<organism evidence="2 3">
    <name type="scientific">Actinophytocola oryzae</name>
    <dbReference type="NCBI Taxonomy" id="502181"/>
    <lineage>
        <taxon>Bacteria</taxon>
        <taxon>Bacillati</taxon>
        <taxon>Actinomycetota</taxon>
        <taxon>Actinomycetes</taxon>
        <taxon>Pseudonocardiales</taxon>
        <taxon>Pseudonocardiaceae</taxon>
    </lineage>
</organism>
<comment type="caution">
    <text evidence="2">The sequence shown here is derived from an EMBL/GenBank/DDBJ whole genome shotgun (WGS) entry which is preliminary data.</text>
</comment>
<name>A0A4R7VFJ3_9PSEU</name>
<sequence>MTATISSLIEFLMALLGDEDLQSDFRADPEGVLDQYGLDGTCGEDIRDAGPMVADQAGVHGSGHPHFAGGDDPVGEISVLTRHYDLTIRPTTNEYNIYYVDDRDLVITVDDRDTVSIHSEGDLTITDSFNEDNDITVIQDSFNQDNDGVDNKGGSIDHSVVTGDDTTSSLNSDDDATMTGSHDTTVTDTSTDLSTDTDVDGSFSGNVSDDDLVDTHVDVATEADPIADSAPSALHESGDLWPVVDADASEALDADASVSG</sequence>
<dbReference type="RefSeq" id="WP_133905092.1">
    <property type="nucleotide sequence ID" value="NZ_SOCP01000009.1"/>
</dbReference>
<evidence type="ECO:0000313" key="2">
    <source>
        <dbReference type="EMBL" id="TDV47788.1"/>
    </source>
</evidence>
<dbReference type="AlphaFoldDB" id="A0A4R7VFJ3"/>
<evidence type="ECO:0000313" key="3">
    <source>
        <dbReference type="Proteomes" id="UP000294927"/>
    </source>
</evidence>
<feature type="region of interest" description="Disordered" evidence="1">
    <location>
        <begin position="141"/>
        <end position="211"/>
    </location>
</feature>
<dbReference type="InterPro" id="IPR049709">
    <property type="entry name" value="IniB-like_N"/>
</dbReference>
<gene>
    <name evidence="2" type="ORF">CLV71_10923</name>
</gene>
<dbReference type="NCBIfam" id="NF038175">
    <property type="entry name" value="IniB_NTERM"/>
    <property type="match status" value="1"/>
</dbReference>
<dbReference type="OrthoDB" id="3683774at2"/>
<accession>A0A4R7VFJ3</accession>